<proteinExistence type="inferred from homology"/>
<dbReference type="InterPro" id="IPR050361">
    <property type="entry name" value="MPP/UQCRC_Complex"/>
</dbReference>
<dbReference type="Pfam" id="PF00675">
    <property type="entry name" value="Peptidase_M16"/>
    <property type="match status" value="1"/>
</dbReference>
<dbReference type="OrthoDB" id="9811314at2"/>
<dbReference type="RefSeq" id="WP_012398662.1">
    <property type="nucleotide sequence ID" value="NC_010617.1"/>
</dbReference>
<evidence type="ECO:0000313" key="7">
    <source>
        <dbReference type="Proteomes" id="UP000008838"/>
    </source>
</evidence>
<evidence type="ECO:0000256" key="2">
    <source>
        <dbReference type="RuleBase" id="RU004447"/>
    </source>
</evidence>
<gene>
    <name evidence="6" type="ordered locus">KRH_15940</name>
</gene>
<protein>
    <submittedName>
        <fullName evidence="6">Putative M16B family peptidase</fullName>
        <ecNumber evidence="6">3.4.-.-</ecNumber>
    </submittedName>
</protein>
<dbReference type="Gene3D" id="3.30.830.10">
    <property type="entry name" value="Metalloenzyme, LuxS/M16 peptidase-like"/>
    <property type="match status" value="2"/>
</dbReference>
<dbReference type="AlphaFoldDB" id="B2GKI2"/>
<dbReference type="PANTHER" id="PTHR11851">
    <property type="entry name" value="METALLOPROTEASE"/>
    <property type="match status" value="1"/>
</dbReference>
<dbReference type="PROSITE" id="PS00143">
    <property type="entry name" value="INSULINASE"/>
    <property type="match status" value="1"/>
</dbReference>
<dbReference type="KEGG" id="krh:KRH_15940"/>
<evidence type="ECO:0000259" key="4">
    <source>
        <dbReference type="Pfam" id="PF00675"/>
    </source>
</evidence>
<dbReference type="GO" id="GO:0046872">
    <property type="term" value="F:metal ion binding"/>
    <property type="evidence" value="ECO:0007669"/>
    <property type="project" value="InterPro"/>
</dbReference>
<dbReference type="InterPro" id="IPR011249">
    <property type="entry name" value="Metalloenz_LuxS/M16"/>
</dbReference>
<comment type="similarity">
    <text evidence="1 2">Belongs to the peptidase M16 family.</text>
</comment>
<dbReference type="EC" id="3.4.-.-" evidence="6"/>
<dbReference type="InterPro" id="IPR011765">
    <property type="entry name" value="Pept_M16_N"/>
</dbReference>
<dbReference type="SUPFAM" id="SSF63411">
    <property type="entry name" value="LuxS/MPP-like metallohydrolase"/>
    <property type="match status" value="2"/>
</dbReference>
<dbReference type="Pfam" id="PF05193">
    <property type="entry name" value="Peptidase_M16_C"/>
    <property type="match status" value="1"/>
</dbReference>
<evidence type="ECO:0000256" key="3">
    <source>
        <dbReference type="SAM" id="MobiDB-lite"/>
    </source>
</evidence>
<sequence length="477" mass="51347">MTVVHLPLKAGGPEEHGSPEDARLRAYPDTDPAGGFTHTVHDDADGAVIMRTVLPCGTRVLTEKMPGQRSVSVGFWVSLGSRDEAPGMLGSTHFLEHLLFKGTARRSSLEIAEAFDRVGGESNAFTSHEHTCYHARVLSEALPMAVDVLADMFTGAVLDPEEFDRERGVILEEIAMDRDDPTDFAFEQFTEQVFHGSPLARPIAGTPEEIRSVARDAVWQHYRAAYRPENLVVTVAGGLEHENVVQLVRESLARAGWDPGTSGGAGARRPTTPALLTPLTGTRALDRSVEQANVVLGGAGLQSGDERRFAMTVLNAALGGGMSSRLFHTIREQKGLAYSTFSFSGSYSDAGFFGMYAGCTAERVDRVTGLMRDELDRLAQDGMDAAELAKVEGQLSGATVLALEDTGSRMSRLGSAELKTGVFMDVDESLRRIRAVSSQDVQELAARLSEDATVRTVVGPGVATQIGVTQTQERGRQ</sequence>
<feature type="compositionally biased region" description="Basic and acidic residues" evidence="3">
    <location>
        <begin position="12"/>
        <end position="22"/>
    </location>
</feature>
<dbReference type="STRING" id="378753.KRH_15940"/>
<dbReference type="eggNOG" id="COG0612">
    <property type="taxonomic scope" value="Bacteria"/>
</dbReference>
<dbReference type="HOGENOM" id="CLU_009902_3_3_11"/>
<feature type="region of interest" description="Disordered" evidence="3">
    <location>
        <begin position="1"/>
        <end position="22"/>
    </location>
</feature>
<reference evidence="6 7" key="1">
    <citation type="journal article" date="2008" name="J. Bacteriol.">
        <title>Complete genome sequence of the soil actinomycete Kocuria rhizophila.</title>
        <authorList>
            <person name="Takarada H."/>
            <person name="Sekine M."/>
            <person name="Kosugi H."/>
            <person name="Matsuo Y."/>
            <person name="Fujisawa T."/>
            <person name="Omata S."/>
            <person name="Kishi E."/>
            <person name="Shimizu A."/>
            <person name="Tsukatani N."/>
            <person name="Tanikawa S."/>
            <person name="Fujita N."/>
            <person name="Harayama S."/>
        </authorList>
    </citation>
    <scope>NUCLEOTIDE SEQUENCE [LARGE SCALE GENOMIC DNA]</scope>
    <source>
        <strain evidence="7">ATCC 9341 / DSM 348 / NBRC 103217 / DC2201</strain>
    </source>
</reference>
<name>B2GKI2_KOCRD</name>
<keyword evidence="7" id="KW-1185">Reference proteome</keyword>
<evidence type="ECO:0000313" key="6">
    <source>
        <dbReference type="EMBL" id="BAG29941.1"/>
    </source>
</evidence>
<evidence type="ECO:0000259" key="5">
    <source>
        <dbReference type="Pfam" id="PF05193"/>
    </source>
</evidence>
<keyword evidence="6" id="KW-0378">Hydrolase</keyword>
<organism evidence="6 7">
    <name type="scientific">Kocuria rhizophila (strain ATCC 9341 / DSM 348 / NBRC 103217 / DC2201)</name>
    <dbReference type="NCBI Taxonomy" id="378753"/>
    <lineage>
        <taxon>Bacteria</taxon>
        <taxon>Bacillati</taxon>
        <taxon>Actinomycetota</taxon>
        <taxon>Actinomycetes</taxon>
        <taxon>Micrococcales</taxon>
        <taxon>Micrococcaceae</taxon>
        <taxon>Kocuria</taxon>
    </lineage>
</organism>
<accession>B2GKI2</accession>
<feature type="domain" description="Peptidase M16 C-terminal" evidence="5">
    <location>
        <begin position="213"/>
        <end position="391"/>
    </location>
</feature>
<dbReference type="InterPro" id="IPR001431">
    <property type="entry name" value="Pept_M16_Zn_BS"/>
</dbReference>
<feature type="domain" description="Peptidase M16 N-terminal" evidence="4">
    <location>
        <begin position="59"/>
        <end position="206"/>
    </location>
</feature>
<dbReference type="Proteomes" id="UP000008838">
    <property type="component" value="Chromosome"/>
</dbReference>
<evidence type="ECO:0000256" key="1">
    <source>
        <dbReference type="ARBA" id="ARBA00007261"/>
    </source>
</evidence>
<dbReference type="GO" id="GO:0006508">
    <property type="term" value="P:proteolysis"/>
    <property type="evidence" value="ECO:0007669"/>
    <property type="project" value="InterPro"/>
</dbReference>
<dbReference type="PANTHER" id="PTHR11851:SF49">
    <property type="entry name" value="MITOCHONDRIAL-PROCESSING PEPTIDASE SUBUNIT ALPHA"/>
    <property type="match status" value="1"/>
</dbReference>
<dbReference type="GO" id="GO:0004222">
    <property type="term" value="F:metalloendopeptidase activity"/>
    <property type="evidence" value="ECO:0007669"/>
    <property type="project" value="InterPro"/>
</dbReference>
<dbReference type="InterPro" id="IPR007863">
    <property type="entry name" value="Peptidase_M16_C"/>
</dbReference>
<dbReference type="EMBL" id="AP009152">
    <property type="protein sequence ID" value="BAG29941.1"/>
    <property type="molecule type" value="Genomic_DNA"/>
</dbReference>